<dbReference type="Pfam" id="PF00622">
    <property type="entry name" value="SPRY"/>
    <property type="match status" value="1"/>
</dbReference>
<dbReference type="PROSITE" id="PS00518">
    <property type="entry name" value="ZF_RING_1"/>
    <property type="match status" value="1"/>
</dbReference>
<evidence type="ECO:0000256" key="2">
    <source>
        <dbReference type="ARBA" id="ARBA00022771"/>
    </source>
</evidence>
<gene>
    <name evidence="9" type="primary">LOC102832301</name>
</gene>
<evidence type="ECO:0000313" key="9">
    <source>
        <dbReference type="RefSeq" id="XP_006871672.1"/>
    </source>
</evidence>
<keyword evidence="3" id="KW-0862">Zinc</keyword>
<reference evidence="9" key="1">
    <citation type="submission" date="2025-08" db="UniProtKB">
        <authorList>
            <consortium name="RefSeq"/>
        </authorList>
    </citation>
    <scope>IDENTIFICATION</scope>
    <source>
        <tissue evidence="9">Spleen</tissue>
    </source>
</reference>
<keyword evidence="2 4" id="KW-0863">Zinc-finger</keyword>
<dbReference type="InterPro" id="IPR000315">
    <property type="entry name" value="Znf_B-box"/>
</dbReference>
<feature type="domain" description="B box-type" evidence="6">
    <location>
        <begin position="92"/>
        <end position="133"/>
    </location>
</feature>
<dbReference type="Pfam" id="PF13765">
    <property type="entry name" value="PRY"/>
    <property type="match status" value="1"/>
</dbReference>
<dbReference type="SUPFAM" id="SSF57850">
    <property type="entry name" value="RING/U-box"/>
    <property type="match status" value="1"/>
</dbReference>
<dbReference type="GO" id="GO:0008270">
    <property type="term" value="F:zinc ion binding"/>
    <property type="evidence" value="ECO:0007669"/>
    <property type="project" value="UniProtKB-KW"/>
</dbReference>
<dbReference type="InterPro" id="IPR050143">
    <property type="entry name" value="TRIM/RBCC"/>
</dbReference>
<sequence length="460" mass="53626">MAFAASLTDLQAEASCPICLDYLKDPVTISCGHNFCFPCIQQCWEGLEDIFPCPKCLQHCLDKNYRKNHQLSHMLDTIKQLLTTRSNSIQRKEKPLCDKHNLQLDLFCEKDLELLCPRCRMSSQHLDHHLMPIDQAASRHRRKLKGYMKPLREQVELAEKGSETQDLKYIELLMKMENKKSDLNFDFEQVKMFLHEEHDANVFNLMMEEKDIMEKLIENKTLLLDHISTLKNLLCEITEKCVQPDLELLTDVDSIYNRYENLKTPAVFSYEFTEDRWDLPIQHFNLEQMIRVFQVDLTLDPETAHTNLIISEDRKSVRYGKMQTNLSFNPRRFTGYPAVLSSEGFDAGRHFWQVEVRGTSHWAIGVCNHSFPLNATTLASTNGGCWQIQQWSNTDGPYESVQIVQIGVFLDYELGEISFYNMTTRSHIYTFNDTFTEKLYPYFCTGRTSNSLTICKVKDE</sequence>
<dbReference type="Pfam" id="PF15227">
    <property type="entry name" value="zf-C3HC4_4"/>
    <property type="match status" value="1"/>
</dbReference>
<evidence type="ECO:0000259" key="5">
    <source>
        <dbReference type="PROSITE" id="PS50089"/>
    </source>
</evidence>
<dbReference type="SMART" id="SM00184">
    <property type="entry name" value="RING"/>
    <property type="match status" value="1"/>
</dbReference>
<dbReference type="OrthoDB" id="654191at2759"/>
<evidence type="ECO:0000259" key="6">
    <source>
        <dbReference type="PROSITE" id="PS50119"/>
    </source>
</evidence>
<protein>
    <submittedName>
        <fullName evidence="9">Tripartite motif-containing protein 60-like</fullName>
    </submittedName>
</protein>
<dbReference type="InterPro" id="IPR043136">
    <property type="entry name" value="B30.2/SPRY_sf"/>
</dbReference>
<name>A0A9B0TWM3_CHRAS</name>
<dbReference type="InterPro" id="IPR001870">
    <property type="entry name" value="B30.2/SPRY"/>
</dbReference>
<proteinExistence type="predicted"/>
<dbReference type="Proteomes" id="UP000504623">
    <property type="component" value="Unplaced"/>
</dbReference>
<dbReference type="GeneID" id="102832301"/>
<dbReference type="CDD" id="cd16594">
    <property type="entry name" value="RING-HC_TRIM7-like_C-IV"/>
    <property type="match status" value="1"/>
</dbReference>
<dbReference type="InterPro" id="IPR003877">
    <property type="entry name" value="SPRY_dom"/>
</dbReference>
<feature type="domain" description="B30.2/SPRY" evidence="7">
    <location>
        <begin position="277"/>
        <end position="460"/>
    </location>
</feature>
<evidence type="ECO:0000259" key="7">
    <source>
        <dbReference type="PROSITE" id="PS50188"/>
    </source>
</evidence>
<evidence type="ECO:0000256" key="1">
    <source>
        <dbReference type="ARBA" id="ARBA00022723"/>
    </source>
</evidence>
<dbReference type="SUPFAM" id="SSF57845">
    <property type="entry name" value="B-box zinc-binding domain"/>
    <property type="match status" value="1"/>
</dbReference>
<dbReference type="Gene3D" id="2.60.120.920">
    <property type="match status" value="1"/>
</dbReference>
<organism evidence="8 9">
    <name type="scientific">Chrysochloris asiatica</name>
    <name type="common">Cape golden mole</name>
    <dbReference type="NCBI Taxonomy" id="185453"/>
    <lineage>
        <taxon>Eukaryota</taxon>
        <taxon>Metazoa</taxon>
        <taxon>Chordata</taxon>
        <taxon>Craniata</taxon>
        <taxon>Vertebrata</taxon>
        <taxon>Euteleostomi</taxon>
        <taxon>Mammalia</taxon>
        <taxon>Eutheria</taxon>
        <taxon>Afrotheria</taxon>
        <taxon>Chrysochloridae</taxon>
        <taxon>Chrysochlorinae</taxon>
        <taxon>Chrysochloris</taxon>
    </lineage>
</organism>
<dbReference type="SMART" id="SM00589">
    <property type="entry name" value="PRY"/>
    <property type="match status" value="1"/>
</dbReference>
<keyword evidence="8" id="KW-1185">Reference proteome</keyword>
<dbReference type="SMART" id="SM00449">
    <property type="entry name" value="SPRY"/>
    <property type="match status" value="1"/>
</dbReference>
<dbReference type="Gene3D" id="3.30.40.10">
    <property type="entry name" value="Zinc/RING finger domain, C3HC4 (zinc finger)"/>
    <property type="match status" value="1"/>
</dbReference>
<evidence type="ECO:0000256" key="3">
    <source>
        <dbReference type="ARBA" id="ARBA00022833"/>
    </source>
</evidence>
<accession>A0A9B0TWM3</accession>
<dbReference type="PRINTS" id="PR01407">
    <property type="entry name" value="BUTYPHLNCDUF"/>
</dbReference>
<dbReference type="PROSITE" id="PS50089">
    <property type="entry name" value="ZF_RING_2"/>
    <property type="match status" value="1"/>
</dbReference>
<dbReference type="PROSITE" id="PS50119">
    <property type="entry name" value="ZF_BBOX"/>
    <property type="match status" value="1"/>
</dbReference>
<dbReference type="PROSITE" id="PS50188">
    <property type="entry name" value="B302_SPRY"/>
    <property type="match status" value="1"/>
</dbReference>
<dbReference type="InterPro" id="IPR006574">
    <property type="entry name" value="PRY"/>
</dbReference>
<dbReference type="InterPro" id="IPR003879">
    <property type="entry name" value="Butyrophylin_SPRY"/>
</dbReference>
<dbReference type="InterPro" id="IPR001841">
    <property type="entry name" value="Znf_RING"/>
</dbReference>
<dbReference type="InterPro" id="IPR017907">
    <property type="entry name" value="Znf_RING_CS"/>
</dbReference>
<dbReference type="InterPro" id="IPR013320">
    <property type="entry name" value="ConA-like_dom_sf"/>
</dbReference>
<keyword evidence="1" id="KW-0479">Metal-binding</keyword>
<dbReference type="FunFam" id="2.60.120.920:FF:000004">
    <property type="entry name" value="Butyrophilin subfamily 1 member A1"/>
    <property type="match status" value="1"/>
</dbReference>
<dbReference type="RefSeq" id="XP_006871672.1">
    <property type="nucleotide sequence ID" value="XM_006871610.1"/>
</dbReference>
<evidence type="ECO:0000313" key="8">
    <source>
        <dbReference type="Proteomes" id="UP000504623"/>
    </source>
</evidence>
<evidence type="ECO:0000256" key="4">
    <source>
        <dbReference type="PROSITE-ProRule" id="PRU00024"/>
    </source>
</evidence>
<dbReference type="SUPFAM" id="SSF49899">
    <property type="entry name" value="Concanavalin A-like lectins/glucanases"/>
    <property type="match status" value="1"/>
</dbReference>
<dbReference type="Pfam" id="PF00643">
    <property type="entry name" value="zf-B_box"/>
    <property type="match status" value="1"/>
</dbReference>
<dbReference type="PANTHER" id="PTHR24103">
    <property type="entry name" value="E3 UBIQUITIN-PROTEIN LIGASE TRIM"/>
    <property type="match status" value="1"/>
</dbReference>
<dbReference type="Gene3D" id="3.30.160.60">
    <property type="entry name" value="Classic Zinc Finger"/>
    <property type="match status" value="1"/>
</dbReference>
<dbReference type="InterPro" id="IPR013083">
    <property type="entry name" value="Znf_RING/FYVE/PHD"/>
</dbReference>
<dbReference type="AlphaFoldDB" id="A0A9B0TWM3"/>
<feature type="domain" description="RING-type" evidence="5">
    <location>
        <begin position="16"/>
        <end position="56"/>
    </location>
</feature>